<organism evidence="11 13">
    <name type="scientific">Roseovarius indicus</name>
    <dbReference type="NCBI Taxonomy" id="540747"/>
    <lineage>
        <taxon>Bacteria</taxon>
        <taxon>Pseudomonadati</taxon>
        <taxon>Pseudomonadota</taxon>
        <taxon>Alphaproteobacteria</taxon>
        <taxon>Rhodobacterales</taxon>
        <taxon>Roseobacteraceae</taxon>
        <taxon>Roseovarius</taxon>
    </lineage>
</organism>
<feature type="transmembrane region" description="Helical" evidence="9">
    <location>
        <begin position="93"/>
        <end position="114"/>
    </location>
</feature>
<dbReference type="CDD" id="cd06261">
    <property type="entry name" value="TM_PBP2"/>
    <property type="match status" value="1"/>
</dbReference>
<dbReference type="SUPFAM" id="SSF161098">
    <property type="entry name" value="MetI-like"/>
    <property type="match status" value="1"/>
</dbReference>
<keyword evidence="2 9" id="KW-0813">Transport</keyword>
<reference evidence="11 13" key="1">
    <citation type="submission" date="2015-04" db="EMBL/GenBank/DDBJ databases">
        <title>The draft genome sequence of Roseovarius indicus B108T.</title>
        <authorList>
            <person name="Li G."/>
            <person name="Lai Q."/>
            <person name="Shao Z."/>
            <person name="Yan P."/>
        </authorList>
    </citation>
    <scope>NUCLEOTIDE SEQUENCE [LARGE SCALE GENOMIC DNA]</scope>
    <source>
        <strain evidence="11 13">B108</strain>
    </source>
</reference>
<dbReference type="RefSeq" id="WP_057821090.1">
    <property type="nucleotide sequence ID" value="NZ_CP031598.1"/>
</dbReference>
<evidence type="ECO:0000256" key="1">
    <source>
        <dbReference type="ARBA" id="ARBA00004651"/>
    </source>
</evidence>
<dbReference type="OrthoDB" id="9766870at2"/>
<dbReference type="PANTHER" id="PTHR43386:SF1">
    <property type="entry name" value="D,D-DIPEPTIDE TRANSPORT SYSTEM PERMEASE PROTEIN DDPC-RELATED"/>
    <property type="match status" value="1"/>
</dbReference>
<reference evidence="12 14" key="2">
    <citation type="submission" date="2018-08" db="EMBL/GenBank/DDBJ databases">
        <title>Genetic Globetrotter - A new plasmid hitch-hiking vast phylogenetic and geographic distances.</title>
        <authorList>
            <person name="Vollmers J."/>
            <person name="Petersen J."/>
        </authorList>
    </citation>
    <scope>NUCLEOTIDE SEQUENCE [LARGE SCALE GENOMIC DNA]</scope>
    <source>
        <strain evidence="12 14">DSM 26383</strain>
    </source>
</reference>
<keyword evidence="5" id="KW-0571">Peptide transport</keyword>
<evidence type="ECO:0000313" key="11">
    <source>
        <dbReference type="EMBL" id="KRS15028.1"/>
    </source>
</evidence>
<evidence type="ECO:0000313" key="14">
    <source>
        <dbReference type="Proteomes" id="UP000325785"/>
    </source>
</evidence>
<evidence type="ECO:0000256" key="4">
    <source>
        <dbReference type="ARBA" id="ARBA00022692"/>
    </source>
</evidence>
<keyword evidence="13" id="KW-1185">Reference proteome</keyword>
<evidence type="ECO:0000256" key="7">
    <source>
        <dbReference type="ARBA" id="ARBA00022989"/>
    </source>
</evidence>
<keyword evidence="7 9" id="KW-1133">Transmembrane helix</keyword>
<evidence type="ECO:0000256" key="5">
    <source>
        <dbReference type="ARBA" id="ARBA00022856"/>
    </source>
</evidence>
<dbReference type="InterPro" id="IPR000515">
    <property type="entry name" value="MetI-like"/>
</dbReference>
<dbReference type="PROSITE" id="PS50928">
    <property type="entry name" value="ABC_TM1"/>
    <property type="match status" value="1"/>
</dbReference>
<feature type="transmembrane region" description="Helical" evidence="9">
    <location>
        <begin position="156"/>
        <end position="173"/>
    </location>
</feature>
<dbReference type="InterPro" id="IPR050366">
    <property type="entry name" value="BP-dependent_transpt_permease"/>
</dbReference>
<feature type="transmembrane region" description="Helical" evidence="9">
    <location>
        <begin position="258"/>
        <end position="280"/>
    </location>
</feature>
<keyword evidence="6" id="KW-0653">Protein transport</keyword>
<dbReference type="PANTHER" id="PTHR43386">
    <property type="entry name" value="OLIGOPEPTIDE TRANSPORT SYSTEM PERMEASE PROTEIN APPC"/>
    <property type="match status" value="1"/>
</dbReference>
<evidence type="ECO:0000256" key="2">
    <source>
        <dbReference type="ARBA" id="ARBA00022448"/>
    </source>
</evidence>
<dbReference type="Pfam" id="PF00528">
    <property type="entry name" value="BPD_transp_1"/>
    <property type="match status" value="1"/>
</dbReference>
<proteinExistence type="inferred from homology"/>
<feature type="transmembrane region" description="Helical" evidence="9">
    <location>
        <begin position="32"/>
        <end position="52"/>
    </location>
</feature>
<evidence type="ECO:0000256" key="3">
    <source>
        <dbReference type="ARBA" id="ARBA00022475"/>
    </source>
</evidence>
<dbReference type="Proteomes" id="UP000325785">
    <property type="component" value="Chromosome"/>
</dbReference>
<dbReference type="GO" id="GO:0055085">
    <property type="term" value="P:transmembrane transport"/>
    <property type="evidence" value="ECO:0007669"/>
    <property type="project" value="InterPro"/>
</dbReference>
<dbReference type="KEGG" id="rid:RIdsm_01134"/>
<dbReference type="STRING" id="540747.SAMN04488031_106235"/>
<protein>
    <submittedName>
        <fullName evidence="11">Peptide ABC transporter permease</fullName>
    </submittedName>
    <submittedName>
        <fullName evidence="12">Putative D,D-dipeptide transport system permease protein DdpC</fullName>
    </submittedName>
</protein>
<dbReference type="Pfam" id="PF12911">
    <property type="entry name" value="OppC_N"/>
    <property type="match status" value="1"/>
</dbReference>
<dbReference type="EMBL" id="LAXI01000029">
    <property type="protein sequence ID" value="KRS15028.1"/>
    <property type="molecule type" value="Genomic_DNA"/>
</dbReference>
<name>A0A0T5P1S9_9RHOB</name>
<keyword evidence="8 9" id="KW-0472">Membrane</keyword>
<dbReference type="Gene3D" id="1.10.3720.10">
    <property type="entry name" value="MetI-like"/>
    <property type="match status" value="1"/>
</dbReference>
<keyword evidence="4 9" id="KW-0812">Transmembrane</keyword>
<feature type="transmembrane region" description="Helical" evidence="9">
    <location>
        <begin position="126"/>
        <end position="150"/>
    </location>
</feature>
<dbReference type="GO" id="GO:0015031">
    <property type="term" value="P:protein transport"/>
    <property type="evidence" value="ECO:0007669"/>
    <property type="project" value="UniProtKB-KW"/>
</dbReference>
<gene>
    <name evidence="12" type="primary">ddpC_1</name>
    <name evidence="12" type="ORF">RIdsm_01134</name>
    <name evidence="11" type="ORF">XM52_26015</name>
</gene>
<evidence type="ECO:0000256" key="8">
    <source>
        <dbReference type="ARBA" id="ARBA00023136"/>
    </source>
</evidence>
<dbReference type="InterPro" id="IPR025966">
    <property type="entry name" value="OppC_N"/>
</dbReference>
<evidence type="ECO:0000313" key="13">
    <source>
        <dbReference type="Proteomes" id="UP000051401"/>
    </source>
</evidence>
<keyword evidence="3" id="KW-1003">Cell membrane</keyword>
<dbReference type="AlphaFoldDB" id="A0A0T5P1S9"/>
<evidence type="ECO:0000259" key="10">
    <source>
        <dbReference type="PROSITE" id="PS50928"/>
    </source>
</evidence>
<dbReference type="PATRIC" id="fig|540747.5.peg.3564"/>
<accession>A0A0T5P1S9</accession>
<dbReference type="Proteomes" id="UP000051401">
    <property type="component" value="Unassembled WGS sequence"/>
</dbReference>
<comment type="similarity">
    <text evidence="9">Belongs to the binding-protein-dependent transport system permease family.</text>
</comment>
<dbReference type="EMBL" id="CP031598">
    <property type="protein sequence ID" value="QEW25348.1"/>
    <property type="molecule type" value="Genomic_DNA"/>
</dbReference>
<feature type="domain" description="ABC transmembrane type-1" evidence="10">
    <location>
        <begin position="91"/>
        <end position="280"/>
    </location>
</feature>
<dbReference type="InterPro" id="IPR035906">
    <property type="entry name" value="MetI-like_sf"/>
</dbReference>
<dbReference type="GO" id="GO:0015833">
    <property type="term" value="P:peptide transport"/>
    <property type="evidence" value="ECO:0007669"/>
    <property type="project" value="UniProtKB-KW"/>
</dbReference>
<evidence type="ECO:0000256" key="9">
    <source>
        <dbReference type="RuleBase" id="RU363032"/>
    </source>
</evidence>
<evidence type="ECO:0000313" key="12">
    <source>
        <dbReference type="EMBL" id="QEW25348.1"/>
    </source>
</evidence>
<comment type="subcellular location">
    <subcellularLocation>
        <location evidence="1 9">Cell membrane</location>
        <topology evidence="1 9">Multi-pass membrane protein</topology>
    </subcellularLocation>
</comment>
<dbReference type="GO" id="GO:0005886">
    <property type="term" value="C:plasma membrane"/>
    <property type="evidence" value="ECO:0007669"/>
    <property type="project" value="UniProtKB-SubCell"/>
</dbReference>
<evidence type="ECO:0000256" key="6">
    <source>
        <dbReference type="ARBA" id="ARBA00022927"/>
    </source>
</evidence>
<sequence>MDTHATSPSPVRRATAGTLTILRRLMRTPMGAAGLVIVAVVLFAGIFGDLIAPHDPIALNIRERLTSPSLTHILGTDQLGRDNFSRMLNGTQVALTVAFISISLSLVTGVIVGLAAGYGPRWLDQILIVLFDTVRSFPTLMFGIAIVALIGPSLETIITVIVITTFPIYARVVRTQTIAIKNNEFFLAERSIGVGSLRIVFTHVLPNILGQLLILASMDVPVVITIESGLSFLGLGIRPPEASWGTMLADGYAYIRNSPWPVIAGGGPLIIATIGFTFLGEAMRDILDPKTRTNSQ</sequence>